<dbReference type="RefSeq" id="WP_058471477.1">
    <property type="nucleotide sequence ID" value="NZ_CAAAIC010000001.1"/>
</dbReference>
<dbReference type="Pfam" id="PF00583">
    <property type="entry name" value="Acetyltransf_1"/>
    <property type="match status" value="2"/>
</dbReference>
<keyword evidence="2" id="KW-0012">Acyltransferase</keyword>
<feature type="domain" description="N-acetyltransferase" evidence="3">
    <location>
        <begin position="1"/>
        <end position="143"/>
    </location>
</feature>
<dbReference type="PANTHER" id="PTHR43877:SF2">
    <property type="entry name" value="AMINOALKYLPHOSPHONATE N-ACETYLTRANSFERASE-RELATED"/>
    <property type="match status" value="1"/>
</dbReference>
<dbReference type="PATRIC" id="fig|456.5.peg.2202"/>
<keyword evidence="5" id="KW-1185">Reference proteome</keyword>
<proteinExistence type="predicted"/>
<protein>
    <recommendedName>
        <fullName evidence="3">N-acetyltransferase domain-containing protein</fullName>
    </recommendedName>
</protein>
<evidence type="ECO:0000256" key="2">
    <source>
        <dbReference type="ARBA" id="ARBA00023315"/>
    </source>
</evidence>
<feature type="domain" description="N-acetyltransferase" evidence="3">
    <location>
        <begin position="147"/>
        <end position="290"/>
    </location>
</feature>
<name>A0A0W0VCA3_9GAMM</name>
<dbReference type="OrthoDB" id="9796919at2"/>
<comment type="caution">
    <text evidence="4">The sequence shown here is derived from an EMBL/GenBank/DDBJ whole genome shotgun (WGS) entry which is preliminary data.</text>
</comment>
<reference evidence="4 5" key="1">
    <citation type="submission" date="2015-11" db="EMBL/GenBank/DDBJ databases">
        <title>Genomic analysis of 38 Legionella species identifies large and diverse effector repertoires.</title>
        <authorList>
            <person name="Burstein D."/>
            <person name="Amaro F."/>
            <person name="Zusman T."/>
            <person name="Lifshitz Z."/>
            <person name="Cohen O."/>
            <person name="Gilbert J.A."/>
            <person name="Pupko T."/>
            <person name="Shuman H.A."/>
            <person name="Segal G."/>
        </authorList>
    </citation>
    <scope>NUCLEOTIDE SEQUENCE [LARGE SCALE GENOMIC DNA]</scope>
    <source>
        <strain evidence="4 5">BL-540</strain>
    </source>
</reference>
<evidence type="ECO:0000259" key="3">
    <source>
        <dbReference type="PROSITE" id="PS51186"/>
    </source>
</evidence>
<dbReference type="EMBL" id="LNYJ01000011">
    <property type="protein sequence ID" value="KTD17751.1"/>
    <property type="molecule type" value="Genomic_DNA"/>
</dbReference>
<keyword evidence="1" id="KW-0808">Transferase</keyword>
<sequence>MIICKPQLDEQELKQLETLTLDSQKVDGGLPSIYFHLLRQKRLAKSNVLYYQNEQLIAFVSAYFFYTNACELSLLVSPSSRRQGIARKLFNTILPLLRAKDMEHLIFSAPRLADNRWLKQLGCSYKNSEYHMERISYEPILITASKLQIRKAEVKDIPILCALDEACFASQPVDMVSRFQLLLNDSNYTLILAMRDEEPIGKAHIHWQEHSTALSDIAILPQYQGQGFGGEMLAYCINHALMQGKHHLNLDVETSNQNALNLYRRCDFKTSNVCDYWIIPLEKLSLHWEN</sequence>
<evidence type="ECO:0000313" key="5">
    <source>
        <dbReference type="Proteomes" id="UP000055035"/>
    </source>
</evidence>
<dbReference type="PROSITE" id="PS51186">
    <property type="entry name" value="GNAT"/>
    <property type="match status" value="2"/>
</dbReference>
<dbReference type="InterPro" id="IPR050832">
    <property type="entry name" value="Bact_Acetyltransf"/>
</dbReference>
<dbReference type="PANTHER" id="PTHR43877">
    <property type="entry name" value="AMINOALKYLPHOSPHONATE N-ACETYLTRANSFERASE-RELATED-RELATED"/>
    <property type="match status" value="1"/>
</dbReference>
<dbReference type="Proteomes" id="UP000055035">
    <property type="component" value="Unassembled WGS sequence"/>
</dbReference>
<dbReference type="InterPro" id="IPR000182">
    <property type="entry name" value="GNAT_dom"/>
</dbReference>
<accession>A0A0W0VCA3</accession>
<organism evidence="4 5">
    <name type="scientific">Legionella jordanis</name>
    <dbReference type="NCBI Taxonomy" id="456"/>
    <lineage>
        <taxon>Bacteria</taxon>
        <taxon>Pseudomonadati</taxon>
        <taxon>Pseudomonadota</taxon>
        <taxon>Gammaproteobacteria</taxon>
        <taxon>Legionellales</taxon>
        <taxon>Legionellaceae</taxon>
        <taxon>Legionella</taxon>
    </lineage>
</organism>
<evidence type="ECO:0000256" key="1">
    <source>
        <dbReference type="ARBA" id="ARBA00022679"/>
    </source>
</evidence>
<dbReference type="InterPro" id="IPR016181">
    <property type="entry name" value="Acyl_CoA_acyltransferase"/>
</dbReference>
<dbReference type="STRING" id="456.Ljor_2057"/>
<evidence type="ECO:0000313" key="4">
    <source>
        <dbReference type="EMBL" id="KTD17751.1"/>
    </source>
</evidence>
<gene>
    <name evidence="4" type="ORF">Ljor_2057</name>
</gene>
<dbReference type="SUPFAM" id="SSF55729">
    <property type="entry name" value="Acyl-CoA N-acyltransferases (Nat)"/>
    <property type="match status" value="2"/>
</dbReference>
<dbReference type="AlphaFoldDB" id="A0A0W0VCA3"/>
<dbReference type="GO" id="GO:0016747">
    <property type="term" value="F:acyltransferase activity, transferring groups other than amino-acyl groups"/>
    <property type="evidence" value="ECO:0007669"/>
    <property type="project" value="InterPro"/>
</dbReference>
<dbReference type="Gene3D" id="3.40.630.30">
    <property type="match status" value="2"/>
</dbReference>
<dbReference type="CDD" id="cd04301">
    <property type="entry name" value="NAT_SF"/>
    <property type="match status" value="2"/>
</dbReference>